<feature type="compositionally biased region" description="Basic and acidic residues" evidence="1">
    <location>
        <begin position="31"/>
        <end position="41"/>
    </location>
</feature>
<feature type="compositionally biased region" description="Polar residues" evidence="1">
    <location>
        <begin position="1"/>
        <end position="15"/>
    </location>
</feature>
<gene>
    <name evidence="2" type="ORF">MAPG_09576</name>
</gene>
<dbReference type="STRING" id="644358.A0A0C4EAB2"/>
<dbReference type="VEuPathDB" id="FungiDB:MAPG_09576"/>
<dbReference type="EMBL" id="ADBL01002448">
    <property type="status" value="NOT_ANNOTATED_CDS"/>
    <property type="molecule type" value="Genomic_DNA"/>
</dbReference>
<dbReference type="Proteomes" id="UP000011715">
    <property type="component" value="Unassembled WGS sequence"/>
</dbReference>
<evidence type="ECO:0000313" key="4">
    <source>
        <dbReference type="Proteomes" id="UP000011715"/>
    </source>
</evidence>
<dbReference type="AlphaFoldDB" id="A0A0C4EAB2"/>
<protein>
    <submittedName>
        <fullName evidence="2 3">Uncharacterized protein</fullName>
    </submittedName>
</protein>
<dbReference type="OrthoDB" id="2735536at2759"/>
<feature type="compositionally biased region" description="Basic and acidic residues" evidence="1">
    <location>
        <begin position="79"/>
        <end position="93"/>
    </location>
</feature>
<reference evidence="4" key="1">
    <citation type="submission" date="2010-05" db="EMBL/GenBank/DDBJ databases">
        <title>The genome sequence of Magnaporthe poae strain ATCC 64411.</title>
        <authorList>
            <person name="Ma L.-J."/>
            <person name="Dead R."/>
            <person name="Young S."/>
            <person name="Zeng Q."/>
            <person name="Koehrsen M."/>
            <person name="Alvarado L."/>
            <person name="Berlin A."/>
            <person name="Chapman S.B."/>
            <person name="Chen Z."/>
            <person name="Freedman E."/>
            <person name="Gellesch M."/>
            <person name="Goldberg J."/>
            <person name="Griggs A."/>
            <person name="Gujja S."/>
            <person name="Heilman E.R."/>
            <person name="Heiman D."/>
            <person name="Hepburn T."/>
            <person name="Howarth C."/>
            <person name="Jen D."/>
            <person name="Larson L."/>
            <person name="Mehta T."/>
            <person name="Neiman D."/>
            <person name="Pearson M."/>
            <person name="Roberts A."/>
            <person name="Saif S."/>
            <person name="Shea T."/>
            <person name="Shenoy N."/>
            <person name="Sisk P."/>
            <person name="Stolte C."/>
            <person name="Sykes S."/>
            <person name="Walk T."/>
            <person name="White J."/>
            <person name="Yandava C."/>
            <person name="Haas B."/>
            <person name="Nusbaum C."/>
            <person name="Birren B."/>
        </authorList>
    </citation>
    <scope>NUCLEOTIDE SEQUENCE [LARGE SCALE GENOMIC DNA]</scope>
    <source>
        <strain evidence="4">ATCC 64411 / 73-15</strain>
    </source>
</reference>
<reference evidence="3" key="5">
    <citation type="submission" date="2015-06" db="UniProtKB">
        <authorList>
            <consortium name="EnsemblFungi"/>
        </authorList>
    </citation>
    <scope>IDENTIFICATION</scope>
    <source>
        <strain evidence="3">ATCC 64411</strain>
    </source>
</reference>
<dbReference type="eggNOG" id="ENOG502TF75">
    <property type="taxonomic scope" value="Eukaryota"/>
</dbReference>
<evidence type="ECO:0000313" key="2">
    <source>
        <dbReference type="EMBL" id="KLU91052.1"/>
    </source>
</evidence>
<reference evidence="3" key="4">
    <citation type="journal article" date="2015" name="G3 (Bethesda)">
        <title>Genome sequences of three phytopathogenic species of the Magnaporthaceae family of fungi.</title>
        <authorList>
            <person name="Okagaki L.H."/>
            <person name="Nunes C.C."/>
            <person name="Sailsbery J."/>
            <person name="Clay B."/>
            <person name="Brown D."/>
            <person name="John T."/>
            <person name="Oh Y."/>
            <person name="Young N."/>
            <person name="Fitzgerald M."/>
            <person name="Haas B.J."/>
            <person name="Zeng Q."/>
            <person name="Young S."/>
            <person name="Adiconis X."/>
            <person name="Fan L."/>
            <person name="Levin J.Z."/>
            <person name="Mitchell T.K."/>
            <person name="Okubara P.A."/>
            <person name="Farman M.L."/>
            <person name="Kohn L.M."/>
            <person name="Birren B."/>
            <person name="Ma L.-J."/>
            <person name="Dean R.A."/>
        </authorList>
    </citation>
    <scope>NUCLEOTIDE SEQUENCE</scope>
    <source>
        <strain evidence="3">ATCC 64411 / 73-15</strain>
    </source>
</reference>
<proteinExistence type="predicted"/>
<accession>A0A0C4EAB2</accession>
<reference evidence="2" key="2">
    <citation type="submission" date="2010-05" db="EMBL/GenBank/DDBJ databases">
        <title>The Genome Sequence of Magnaporthe poae strain ATCC 64411.</title>
        <authorList>
            <consortium name="The Broad Institute Genome Sequencing Platform"/>
            <consortium name="Broad Institute Genome Sequencing Center for Infectious Disease"/>
            <person name="Ma L.-J."/>
            <person name="Dead R."/>
            <person name="Young S."/>
            <person name="Zeng Q."/>
            <person name="Koehrsen M."/>
            <person name="Alvarado L."/>
            <person name="Berlin A."/>
            <person name="Chapman S.B."/>
            <person name="Chen Z."/>
            <person name="Freedman E."/>
            <person name="Gellesch M."/>
            <person name="Goldberg J."/>
            <person name="Griggs A."/>
            <person name="Gujja S."/>
            <person name="Heilman E.R."/>
            <person name="Heiman D."/>
            <person name="Hepburn T."/>
            <person name="Howarth C."/>
            <person name="Jen D."/>
            <person name="Larson L."/>
            <person name="Mehta T."/>
            <person name="Neiman D."/>
            <person name="Pearson M."/>
            <person name="Roberts A."/>
            <person name="Saif S."/>
            <person name="Shea T."/>
            <person name="Shenoy N."/>
            <person name="Sisk P."/>
            <person name="Stolte C."/>
            <person name="Sykes S."/>
            <person name="Walk T."/>
            <person name="White J."/>
            <person name="Yandava C."/>
            <person name="Haas B."/>
            <person name="Nusbaum C."/>
            <person name="Birren B."/>
        </authorList>
    </citation>
    <scope>NUCLEOTIDE SEQUENCE</scope>
    <source>
        <strain evidence="2">ATCC 64411</strain>
    </source>
</reference>
<dbReference type="EMBL" id="GL876976">
    <property type="protein sequence ID" value="KLU91052.1"/>
    <property type="molecule type" value="Genomic_DNA"/>
</dbReference>
<feature type="compositionally biased region" description="Polar residues" evidence="1">
    <location>
        <begin position="61"/>
        <end position="75"/>
    </location>
</feature>
<feature type="region of interest" description="Disordered" evidence="1">
    <location>
        <begin position="1"/>
        <end position="93"/>
    </location>
</feature>
<reference evidence="2" key="3">
    <citation type="submission" date="2011-03" db="EMBL/GenBank/DDBJ databases">
        <title>Annotation of Magnaporthe poae ATCC 64411.</title>
        <authorList>
            <person name="Ma L.-J."/>
            <person name="Dead R."/>
            <person name="Young S.K."/>
            <person name="Zeng Q."/>
            <person name="Gargeya S."/>
            <person name="Fitzgerald M."/>
            <person name="Haas B."/>
            <person name="Abouelleil A."/>
            <person name="Alvarado L."/>
            <person name="Arachchi H.M."/>
            <person name="Berlin A."/>
            <person name="Brown A."/>
            <person name="Chapman S.B."/>
            <person name="Chen Z."/>
            <person name="Dunbar C."/>
            <person name="Freedman E."/>
            <person name="Gearin G."/>
            <person name="Gellesch M."/>
            <person name="Goldberg J."/>
            <person name="Griggs A."/>
            <person name="Gujja S."/>
            <person name="Heiman D."/>
            <person name="Howarth C."/>
            <person name="Larson L."/>
            <person name="Lui A."/>
            <person name="MacDonald P.J.P."/>
            <person name="Mehta T."/>
            <person name="Montmayeur A."/>
            <person name="Murphy C."/>
            <person name="Neiman D."/>
            <person name="Pearson M."/>
            <person name="Priest M."/>
            <person name="Roberts A."/>
            <person name="Saif S."/>
            <person name="Shea T."/>
            <person name="Shenoy N."/>
            <person name="Sisk P."/>
            <person name="Stolte C."/>
            <person name="Sykes S."/>
            <person name="Yandava C."/>
            <person name="Wortman J."/>
            <person name="Nusbaum C."/>
            <person name="Birren B."/>
        </authorList>
    </citation>
    <scope>NUCLEOTIDE SEQUENCE</scope>
    <source>
        <strain evidence="2">ATCC 64411</strain>
    </source>
</reference>
<keyword evidence="4" id="KW-1185">Reference proteome</keyword>
<sequence>MSSTKPLADEMSSTRPPVDQPLVDQPLVDQSLRDQGHDDKTPTNPTQVSGVPISQAYVGQATEQASKSTDESNPTPCHVCDRMRTAKSGKHADRRTVGPVEDCILCARQFCHEHRGKDQGVCEINHQTYWENHKRREGFQGKIFSSLWHLEGHNRIKQLEAEGKL</sequence>
<name>A0A0C4EAB2_MAGP6</name>
<organism evidence="3 4">
    <name type="scientific">Magnaporthiopsis poae (strain ATCC 64411 / 73-15)</name>
    <name type="common">Kentucky bluegrass fungus</name>
    <name type="synonym">Magnaporthe poae</name>
    <dbReference type="NCBI Taxonomy" id="644358"/>
    <lineage>
        <taxon>Eukaryota</taxon>
        <taxon>Fungi</taxon>
        <taxon>Dikarya</taxon>
        <taxon>Ascomycota</taxon>
        <taxon>Pezizomycotina</taxon>
        <taxon>Sordariomycetes</taxon>
        <taxon>Sordariomycetidae</taxon>
        <taxon>Magnaporthales</taxon>
        <taxon>Magnaporthaceae</taxon>
        <taxon>Magnaporthiopsis</taxon>
    </lineage>
</organism>
<evidence type="ECO:0000256" key="1">
    <source>
        <dbReference type="SAM" id="MobiDB-lite"/>
    </source>
</evidence>
<dbReference type="EnsemblFungi" id="MAPG_09576T0">
    <property type="protein sequence ID" value="MAPG_09576T0"/>
    <property type="gene ID" value="MAPG_09576"/>
</dbReference>
<evidence type="ECO:0000313" key="3">
    <source>
        <dbReference type="EnsemblFungi" id="MAPG_09576T0"/>
    </source>
</evidence>